<dbReference type="InterPro" id="IPR055348">
    <property type="entry name" value="DctQ"/>
</dbReference>
<dbReference type="OrthoDB" id="7866592at2"/>
<dbReference type="GO" id="GO:0015740">
    <property type="term" value="P:C4-dicarboxylate transport"/>
    <property type="evidence" value="ECO:0007669"/>
    <property type="project" value="TreeGrafter"/>
</dbReference>
<feature type="transmembrane region" description="Helical" evidence="9">
    <location>
        <begin position="47"/>
        <end position="65"/>
    </location>
</feature>
<evidence type="ECO:0000256" key="5">
    <source>
        <dbReference type="ARBA" id="ARBA00022692"/>
    </source>
</evidence>
<evidence type="ECO:0000256" key="1">
    <source>
        <dbReference type="ARBA" id="ARBA00004429"/>
    </source>
</evidence>
<proteinExistence type="inferred from homology"/>
<dbReference type="GeneID" id="94364972"/>
<evidence type="ECO:0000256" key="7">
    <source>
        <dbReference type="ARBA" id="ARBA00023136"/>
    </source>
</evidence>
<gene>
    <name evidence="11" type="ORF">C4N9_08715</name>
</gene>
<evidence type="ECO:0000259" key="10">
    <source>
        <dbReference type="Pfam" id="PF04290"/>
    </source>
</evidence>
<protein>
    <recommendedName>
        <fullName evidence="9">TRAP transporter small permease protein</fullName>
    </recommendedName>
</protein>
<organism evidence="11 12">
    <name type="scientific">Pararhodobacter marinus</name>
    <dbReference type="NCBI Taxonomy" id="2184063"/>
    <lineage>
        <taxon>Bacteria</taxon>
        <taxon>Pseudomonadati</taxon>
        <taxon>Pseudomonadota</taxon>
        <taxon>Alphaproteobacteria</taxon>
        <taxon>Rhodobacterales</taxon>
        <taxon>Paracoccaceae</taxon>
        <taxon>Pararhodobacter</taxon>
    </lineage>
</organism>
<feature type="transmembrane region" description="Helical" evidence="9">
    <location>
        <begin position="127"/>
        <end position="150"/>
    </location>
</feature>
<comment type="similarity">
    <text evidence="8 9">Belongs to the TRAP transporter small permease family.</text>
</comment>
<feature type="transmembrane region" description="Helical" evidence="9">
    <location>
        <begin position="86"/>
        <end position="107"/>
    </location>
</feature>
<dbReference type="Proteomes" id="UP000244940">
    <property type="component" value="Unassembled WGS sequence"/>
</dbReference>
<comment type="subunit">
    <text evidence="9">The complex comprises the extracytoplasmic solute receptor protein and the two transmembrane proteins.</text>
</comment>
<evidence type="ECO:0000256" key="2">
    <source>
        <dbReference type="ARBA" id="ARBA00022448"/>
    </source>
</evidence>
<dbReference type="EMBL" id="QEYD01000004">
    <property type="protein sequence ID" value="PWE29808.1"/>
    <property type="molecule type" value="Genomic_DNA"/>
</dbReference>
<dbReference type="AlphaFoldDB" id="A0A2U2CD33"/>
<dbReference type="InterPro" id="IPR007387">
    <property type="entry name" value="TRAP_DctQ"/>
</dbReference>
<evidence type="ECO:0000256" key="4">
    <source>
        <dbReference type="ARBA" id="ARBA00022519"/>
    </source>
</evidence>
<comment type="subcellular location">
    <subcellularLocation>
        <location evidence="1 9">Cell inner membrane</location>
        <topology evidence="1 9">Multi-pass membrane protein</topology>
    </subcellularLocation>
</comment>
<evidence type="ECO:0000256" key="3">
    <source>
        <dbReference type="ARBA" id="ARBA00022475"/>
    </source>
</evidence>
<dbReference type="PANTHER" id="PTHR35011">
    <property type="entry name" value="2,3-DIKETO-L-GULONATE TRAP TRANSPORTER SMALL PERMEASE PROTEIN YIAM"/>
    <property type="match status" value="1"/>
</dbReference>
<sequence length="175" mass="18911">MTRFLDIFCRVTEWVAAILLVGVTALVVVSTLGRYLFATPVPDSFDISRLVLGACLAWGFAVIGLKGGHIQVDLVAESVGPRLRRAIDALAWAALLVLAVLLTWKIWGRILSAQGSGETTFDLRLPLWPFLALIWGGLAASCVTIAIKLIRIIAGVDMVASADNQELDEAKRGLR</sequence>
<evidence type="ECO:0000313" key="11">
    <source>
        <dbReference type="EMBL" id="PWE29808.1"/>
    </source>
</evidence>
<reference evidence="11 12" key="1">
    <citation type="submission" date="2018-05" db="EMBL/GenBank/DDBJ databases">
        <title>Pararhodobacter marina sp. nov., isolated from deep-sea water of the Indian Ocean.</title>
        <authorList>
            <person name="Lai Q.Sr."/>
            <person name="Liu X."/>
            <person name="Shao Z."/>
        </authorList>
    </citation>
    <scope>NUCLEOTIDE SEQUENCE [LARGE SCALE GENOMIC DNA]</scope>
    <source>
        <strain evidence="11 12">CIC4N-9</strain>
    </source>
</reference>
<comment type="caution">
    <text evidence="11">The sequence shown here is derived from an EMBL/GenBank/DDBJ whole genome shotgun (WGS) entry which is preliminary data.</text>
</comment>
<evidence type="ECO:0000256" key="9">
    <source>
        <dbReference type="RuleBase" id="RU369079"/>
    </source>
</evidence>
<feature type="transmembrane region" description="Helical" evidence="9">
    <location>
        <begin position="12"/>
        <end position="35"/>
    </location>
</feature>
<accession>A0A2U2CD33</accession>
<keyword evidence="12" id="KW-1185">Reference proteome</keyword>
<dbReference type="GO" id="GO:0005886">
    <property type="term" value="C:plasma membrane"/>
    <property type="evidence" value="ECO:0007669"/>
    <property type="project" value="UniProtKB-SubCell"/>
</dbReference>
<keyword evidence="4 9" id="KW-0997">Cell inner membrane</keyword>
<keyword evidence="6 9" id="KW-1133">Transmembrane helix</keyword>
<dbReference type="PANTHER" id="PTHR35011:SF2">
    <property type="entry name" value="2,3-DIKETO-L-GULONATE TRAP TRANSPORTER SMALL PERMEASE PROTEIN YIAM"/>
    <property type="match status" value="1"/>
</dbReference>
<comment type="function">
    <text evidence="9">Part of the tripartite ATP-independent periplasmic (TRAP) transport system.</text>
</comment>
<keyword evidence="7 9" id="KW-0472">Membrane</keyword>
<evidence type="ECO:0000256" key="8">
    <source>
        <dbReference type="ARBA" id="ARBA00038436"/>
    </source>
</evidence>
<evidence type="ECO:0000313" key="12">
    <source>
        <dbReference type="Proteomes" id="UP000244940"/>
    </source>
</evidence>
<name>A0A2U2CD33_9RHOB</name>
<keyword evidence="5 9" id="KW-0812">Transmembrane</keyword>
<dbReference type="Pfam" id="PF04290">
    <property type="entry name" value="DctQ"/>
    <property type="match status" value="1"/>
</dbReference>
<keyword evidence="2 9" id="KW-0813">Transport</keyword>
<dbReference type="RefSeq" id="WP_109532920.1">
    <property type="nucleotide sequence ID" value="NZ_CAXPUO010000023.1"/>
</dbReference>
<evidence type="ECO:0000256" key="6">
    <source>
        <dbReference type="ARBA" id="ARBA00022989"/>
    </source>
</evidence>
<feature type="domain" description="Tripartite ATP-independent periplasmic transporters DctQ component" evidence="10">
    <location>
        <begin position="24"/>
        <end position="153"/>
    </location>
</feature>
<keyword evidence="3" id="KW-1003">Cell membrane</keyword>
<dbReference type="GO" id="GO:0022857">
    <property type="term" value="F:transmembrane transporter activity"/>
    <property type="evidence" value="ECO:0007669"/>
    <property type="project" value="UniProtKB-UniRule"/>
</dbReference>